<dbReference type="Proteomes" id="UP000641932">
    <property type="component" value="Unassembled WGS sequence"/>
</dbReference>
<feature type="transmembrane region" description="Helical" evidence="2">
    <location>
        <begin position="25"/>
        <end position="46"/>
    </location>
</feature>
<organism evidence="3 4">
    <name type="scientific">Wenjunlia tyrosinilytica</name>
    <dbReference type="NCBI Taxonomy" id="1544741"/>
    <lineage>
        <taxon>Bacteria</taxon>
        <taxon>Bacillati</taxon>
        <taxon>Actinomycetota</taxon>
        <taxon>Actinomycetes</taxon>
        <taxon>Kitasatosporales</taxon>
        <taxon>Streptomycetaceae</taxon>
        <taxon>Wenjunlia</taxon>
    </lineage>
</organism>
<keyword evidence="2" id="KW-0472">Membrane</keyword>
<feature type="compositionally biased region" description="Basic residues" evidence="1">
    <location>
        <begin position="50"/>
        <end position="61"/>
    </location>
</feature>
<dbReference type="EMBL" id="BMMS01000013">
    <property type="protein sequence ID" value="GGO89788.1"/>
    <property type="molecule type" value="Genomic_DNA"/>
</dbReference>
<reference evidence="3" key="1">
    <citation type="journal article" date="2014" name="Int. J. Syst. Evol. Microbiol.">
        <title>Complete genome sequence of Corynebacterium casei LMG S-19264T (=DSM 44701T), isolated from a smear-ripened cheese.</title>
        <authorList>
            <consortium name="US DOE Joint Genome Institute (JGI-PGF)"/>
            <person name="Walter F."/>
            <person name="Albersmeier A."/>
            <person name="Kalinowski J."/>
            <person name="Ruckert C."/>
        </authorList>
    </citation>
    <scope>NUCLEOTIDE SEQUENCE</scope>
    <source>
        <strain evidence="3">CGMCC 4.7201</strain>
    </source>
</reference>
<keyword evidence="4" id="KW-1185">Reference proteome</keyword>
<dbReference type="RefSeq" id="WP_189132501.1">
    <property type="nucleotide sequence ID" value="NZ_BMMS01000013.1"/>
</dbReference>
<dbReference type="InterPro" id="IPR032716">
    <property type="entry name" value="ACC_epsilon"/>
</dbReference>
<feature type="region of interest" description="Disordered" evidence="1">
    <location>
        <begin position="43"/>
        <end position="80"/>
    </location>
</feature>
<sequence length="80" mass="8336">MKGGGAQRGDSGLRVVRGSPTDEELAALVVAVTALACAAVAARAGARPKPGARRWNARRHQMTQQPTGSGPGAWLMSVWR</sequence>
<evidence type="ECO:0000256" key="1">
    <source>
        <dbReference type="SAM" id="MobiDB-lite"/>
    </source>
</evidence>
<gene>
    <name evidence="3" type="ORF">GCM10012280_33840</name>
</gene>
<proteinExistence type="predicted"/>
<evidence type="ECO:0000256" key="2">
    <source>
        <dbReference type="SAM" id="Phobius"/>
    </source>
</evidence>
<protein>
    <recommendedName>
        <fullName evidence="5">Acyl-CoA carboxylase epsilon subunit-like protein</fullName>
    </recommendedName>
</protein>
<evidence type="ECO:0008006" key="5">
    <source>
        <dbReference type="Google" id="ProtNLM"/>
    </source>
</evidence>
<keyword evidence="2" id="KW-0812">Transmembrane</keyword>
<keyword evidence="2" id="KW-1133">Transmembrane helix</keyword>
<reference evidence="3" key="2">
    <citation type="submission" date="2020-09" db="EMBL/GenBank/DDBJ databases">
        <authorList>
            <person name="Sun Q."/>
            <person name="Zhou Y."/>
        </authorList>
    </citation>
    <scope>NUCLEOTIDE SEQUENCE</scope>
    <source>
        <strain evidence="3">CGMCC 4.7201</strain>
    </source>
</reference>
<evidence type="ECO:0000313" key="3">
    <source>
        <dbReference type="EMBL" id="GGO89788.1"/>
    </source>
</evidence>
<dbReference type="Pfam" id="PF13822">
    <property type="entry name" value="ACC_epsilon"/>
    <property type="match status" value="1"/>
</dbReference>
<evidence type="ECO:0000313" key="4">
    <source>
        <dbReference type="Proteomes" id="UP000641932"/>
    </source>
</evidence>
<dbReference type="GO" id="GO:0004658">
    <property type="term" value="F:propionyl-CoA carboxylase activity"/>
    <property type="evidence" value="ECO:0007669"/>
    <property type="project" value="InterPro"/>
</dbReference>
<accession>A0A917ZRE3</accession>
<name>A0A917ZRE3_9ACTN</name>
<comment type="caution">
    <text evidence="3">The sequence shown here is derived from an EMBL/GenBank/DDBJ whole genome shotgun (WGS) entry which is preliminary data.</text>
</comment>
<dbReference type="AlphaFoldDB" id="A0A917ZRE3"/>
<dbReference type="GO" id="GO:0003989">
    <property type="term" value="F:acetyl-CoA carboxylase activity"/>
    <property type="evidence" value="ECO:0007669"/>
    <property type="project" value="InterPro"/>
</dbReference>